<comment type="subcellular location">
    <subcellularLocation>
        <location evidence="1">Cell inner membrane</location>
        <topology evidence="1">Single-pass membrane protein</topology>
        <orientation evidence="1">Periplasmic side</orientation>
    </subcellularLocation>
</comment>
<reference evidence="11 12" key="1">
    <citation type="submission" date="2020-08" db="EMBL/GenBank/DDBJ databases">
        <title>Genomic Encyclopedia of Type Strains, Phase IV (KMG-V): Genome sequencing to study the core and pangenomes of soil and plant-associated prokaryotes.</title>
        <authorList>
            <person name="Whitman W."/>
        </authorList>
    </citation>
    <scope>NUCLEOTIDE SEQUENCE [LARGE SCALE GENOMIC DNA]</scope>
    <source>
        <strain evidence="11 12">X5P2</strain>
    </source>
</reference>
<evidence type="ECO:0000256" key="8">
    <source>
        <dbReference type="ARBA" id="ARBA00022989"/>
    </source>
</evidence>
<dbReference type="PROSITE" id="PS52015">
    <property type="entry name" value="TONB_CTD"/>
    <property type="match status" value="1"/>
</dbReference>
<dbReference type="EMBL" id="JACHEB010000001">
    <property type="protein sequence ID" value="MBB5326933.1"/>
    <property type="molecule type" value="Genomic_DNA"/>
</dbReference>
<dbReference type="SUPFAM" id="SSF74653">
    <property type="entry name" value="TolA/TonB C-terminal domain"/>
    <property type="match status" value="1"/>
</dbReference>
<evidence type="ECO:0000313" key="11">
    <source>
        <dbReference type="EMBL" id="MBB5326933.1"/>
    </source>
</evidence>
<dbReference type="RefSeq" id="WP_183973202.1">
    <property type="nucleotide sequence ID" value="NZ_JACHEB010000001.1"/>
</dbReference>
<dbReference type="Pfam" id="PF03544">
    <property type="entry name" value="TonB_C"/>
    <property type="match status" value="1"/>
</dbReference>
<dbReference type="GO" id="GO:0015031">
    <property type="term" value="P:protein transport"/>
    <property type="evidence" value="ECO:0007669"/>
    <property type="project" value="UniProtKB-KW"/>
</dbReference>
<comment type="caution">
    <text evidence="11">The sequence shown here is derived from an EMBL/GenBank/DDBJ whole genome shotgun (WGS) entry which is preliminary data.</text>
</comment>
<dbReference type="Gene3D" id="3.30.1150.10">
    <property type="match status" value="1"/>
</dbReference>
<dbReference type="Proteomes" id="UP000535182">
    <property type="component" value="Unassembled WGS sequence"/>
</dbReference>
<keyword evidence="9" id="KW-0472">Membrane</keyword>
<evidence type="ECO:0000256" key="6">
    <source>
        <dbReference type="ARBA" id="ARBA00022692"/>
    </source>
</evidence>
<evidence type="ECO:0000313" key="12">
    <source>
        <dbReference type="Proteomes" id="UP000535182"/>
    </source>
</evidence>
<keyword evidence="3" id="KW-0813">Transport</keyword>
<evidence type="ECO:0000256" key="1">
    <source>
        <dbReference type="ARBA" id="ARBA00004383"/>
    </source>
</evidence>
<keyword evidence="8" id="KW-1133">Transmembrane helix</keyword>
<dbReference type="PANTHER" id="PTHR33446">
    <property type="entry name" value="PROTEIN TONB-RELATED"/>
    <property type="match status" value="1"/>
</dbReference>
<evidence type="ECO:0000256" key="7">
    <source>
        <dbReference type="ARBA" id="ARBA00022927"/>
    </source>
</evidence>
<evidence type="ECO:0000256" key="3">
    <source>
        <dbReference type="ARBA" id="ARBA00022448"/>
    </source>
</evidence>
<evidence type="ECO:0000256" key="4">
    <source>
        <dbReference type="ARBA" id="ARBA00022475"/>
    </source>
</evidence>
<feature type="domain" description="TonB C-terminal" evidence="10">
    <location>
        <begin position="95"/>
        <end position="184"/>
    </location>
</feature>
<accession>A0A9X0U247</accession>
<evidence type="ECO:0000256" key="9">
    <source>
        <dbReference type="ARBA" id="ARBA00023136"/>
    </source>
</evidence>
<dbReference type="GO" id="GO:0031992">
    <property type="term" value="F:energy transducer activity"/>
    <property type="evidence" value="ECO:0007669"/>
    <property type="project" value="TreeGrafter"/>
</dbReference>
<dbReference type="InterPro" id="IPR051045">
    <property type="entry name" value="TonB-dependent_transducer"/>
</dbReference>
<keyword evidence="4" id="KW-1003">Cell membrane</keyword>
<sequence>MKDDEQFRVPLNAGKIGSQQDESIHLEVAAGPTGDYSPALDAIFVNGLPNLIPSMPSYWKPYALKYFTPVDEADASTTEPTSQQPPAPKAARVGGAVKAPKLLHAKEPTFNDFARRLQYSGVVVVNFHLEPDGTVTNMSIVHALGMGLDERALAAVQKYPFSPATQNGIPVLVELNVEINFEIY</sequence>
<dbReference type="PANTHER" id="PTHR33446:SF2">
    <property type="entry name" value="PROTEIN TONB"/>
    <property type="match status" value="1"/>
</dbReference>
<dbReference type="GO" id="GO:0055085">
    <property type="term" value="P:transmembrane transport"/>
    <property type="evidence" value="ECO:0007669"/>
    <property type="project" value="InterPro"/>
</dbReference>
<keyword evidence="5" id="KW-0997">Cell inner membrane</keyword>
<keyword evidence="12" id="KW-1185">Reference proteome</keyword>
<dbReference type="NCBIfam" id="TIGR01352">
    <property type="entry name" value="tonB_Cterm"/>
    <property type="match status" value="1"/>
</dbReference>
<dbReference type="AlphaFoldDB" id="A0A9X0U247"/>
<organism evidence="11 12">
    <name type="scientific">Tunturiibacter gelidiferens</name>
    <dbReference type="NCBI Taxonomy" id="3069689"/>
    <lineage>
        <taxon>Bacteria</taxon>
        <taxon>Pseudomonadati</taxon>
        <taxon>Acidobacteriota</taxon>
        <taxon>Terriglobia</taxon>
        <taxon>Terriglobales</taxon>
        <taxon>Acidobacteriaceae</taxon>
        <taxon>Tunturiibacter</taxon>
    </lineage>
</organism>
<dbReference type="GO" id="GO:0098797">
    <property type="term" value="C:plasma membrane protein complex"/>
    <property type="evidence" value="ECO:0007669"/>
    <property type="project" value="TreeGrafter"/>
</dbReference>
<name>A0A9X0U247_9BACT</name>
<keyword evidence="7" id="KW-0653">Protein transport</keyword>
<evidence type="ECO:0000256" key="2">
    <source>
        <dbReference type="ARBA" id="ARBA00006555"/>
    </source>
</evidence>
<comment type="similarity">
    <text evidence="2">Belongs to the TonB family.</text>
</comment>
<protein>
    <submittedName>
        <fullName evidence="11">TonB family protein</fullName>
    </submittedName>
</protein>
<dbReference type="InterPro" id="IPR037682">
    <property type="entry name" value="TonB_C"/>
</dbReference>
<keyword evidence="6" id="KW-0812">Transmembrane</keyword>
<evidence type="ECO:0000256" key="5">
    <source>
        <dbReference type="ARBA" id="ARBA00022519"/>
    </source>
</evidence>
<evidence type="ECO:0000259" key="10">
    <source>
        <dbReference type="PROSITE" id="PS52015"/>
    </source>
</evidence>
<proteinExistence type="inferred from homology"/>
<gene>
    <name evidence="11" type="ORF">HDF14_000527</name>
</gene>
<dbReference type="InterPro" id="IPR006260">
    <property type="entry name" value="TonB/TolA_C"/>
</dbReference>